<accession>A0A1G5V2L9</accession>
<comment type="catalytic activity">
    <reaction evidence="1 9">
        <text>N-(5-phospho-beta-D-ribosyl)anthranilate = 1-(2-carboxyphenylamino)-1-deoxy-D-ribulose 5-phosphate</text>
        <dbReference type="Rhea" id="RHEA:21540"/>
        <dbReference type="ChEBI" id="CHEBI:18277"/>
        <dbReference type="ChEBI" id="CHEBI:58613"/>
        <dbReference type="EC" id="5.3.1.24"/>
    </reaction>
</comment>
<name>A0A1G5V2L9_9FIRM</name>
<gene>
    <name evidence="9" type="primary">trpF</name>
    <name evidence="11" type="ORF">SAMN02910343_00283</name>
</gene>
<keyword evidence="12" id="KW-1185">Reference proteome</keyword>
<dbReference type="EC" id="5.3.1.24" evidence="3 9"/>
<comment type="pathway">
    <text evidence="2 9">Amino-acid biosynthesis; L-tryptophan biosynthesis; L-tryptophan from chorismate: step 3/5.</text>
</comment>
<keyword evidence="6 9" id="KW-0822">Tryptophan biosynthesis</keyword>
<dbReference type="GO" id="GO:0004640">
    <property type="term" value="F:phosphoribosylanthranilate isomerase activity"/>
    <property type="evidence" value="ECO:0007669"/>
    <property type="project" value="UniProtKB-UniRule"/>
</dbReference>
<evidence type="ECO:0000256" key="6">
    <source>
        <dbReference type="ARBA" id="ARBA00022822"/>
    </source>
</evidence>
<dbReference type="EMBL" id="FMXA01000004">
    <property type="protein sequence ID" value="SDA39517.1"/>
    <property type="molecule type" value="Genomic_DNA"/>
</dbReference>
<keyword evidence="5 9" id="KW-0028">Amino-acid biosynthesis</keyword>
<evidence type="ECO:0000256" key="7">
    <source>
        <dbReference type="ARBA" id="ARBA00023141"/>
    </source>
</evidence>
<dbReference type="GeneID" id="87755330"/>
<dbReference type="CDD" id="cd00405">
    <property type="entry name" value="PRAI"/>
    <property type="match status" value="1"/>
</dbReference>
<dbReference type="PANTHER" id="PTHR42894">
    <property type="entry name" value="N-(5'-PHOSPHORIBOSYL)ANTHRANILATE ISOMERASE"/>
    <property type="match status" value="1"/>
</dbReference>
<organism evidence="11 12">
    <name type="scientific">Allisonella histaminiformans</name>
    <dbReference type="NCBI Taxonomy" id="209880"/>
    <lineage>
        <taxon>Bacteria</taxon>
        <taxon>Bacillati</taxon>
        <taxon>Bacillota</taxon>
        <taxon>Negativicutes</taxon>
        <taxon>Veillonellales</taxon>
        <taxon>Veillonellaceae</taxon>
        <taxon>Allisonella</taxon>
    </lineage>
</organism>
<dbReference type="PANTHER" id="PTHR42894:SF1">
    <property type="entry name" value="N-(5'-PHOSPHORIBOSYL)ANTHRANILATE ISOMERASE"/>
    <property type="match status" value="1"/>
</dbReference>
<evidence type="ECO:0000259" key="10">
    <source>
        <dbReference type="Pfam" id="PF00697"/>
    </source>
</evidence>
<keyword evidence="8 9" id="KW-0413">Isomerase</keyword>
<evidence type="ECO:0000256" key="2">
    <source>
        <dbReference type="ARBA" id="ARBA00004664"/>
    </source>
</evidence>
<evidence type="ECO:0000313" key="11">
    <source>
        <dbReference type="EMBL" id="SDA39517.1"/>
    </source>
</evidence>
<evidence type="ECO:0000256" key="9">
    <source>
        <dbReference type="HAMAP-Rule" id="MF_00135"/>
    </source>
</evidence>
<dbReference type="OrthoDB" id="9786954at2"/>
<evidence type="ECO:0000313" key="12">
    <source>
        <dbReference type="Proteomes" id="UP000199689"/>
    </source>
</evidence>
<dbReference type="Pfam" id="PF00697">
    <property type="entry name" value="PRAI"/>
    <property type="match status" value="1"/>
</dbReference>
<dbReference type="InterPro" id="IPR001240">
    <property type="entry name" value="PRAI_dom"/>
</dbReference>
<evidence type="ECO:0000256" key="4">
    <source>
        <dbReference type="ARBA" id="ARBA00022272"/>
    </source>
</evidence>
<dbReference type="AlphaFoldDB" id="A0A1G5V2L9"/>
<dbReference type="UniPathway" id="UPA00035">
    <property type="reaction ID" value="UER00042"/>
</dbReference>
<dbReference type="Proteomes" id="UP000199689">
    <property type="component" value="Unassembled WGS sequence"/>
</dbReference>
<sequence length="198" mass="22501">MMKVKFCGLKRPCDVLWANRLQPDYVGFVFAGRKRRISDLQARKLRKLLDRKIPAVGVFVNAPTEHIIRLVQKDIIQAVQLHGQEGEADIRRIRQAVICPIIQAFSLNGDEDVARAEKSGADYILLEAAGGGSGERFNWKWLCQIRRPFFLAGGLTAECIEEASRYHPFALDVSSGIETDGFKDKKKMEKFIREARRI</sequence>
<dbReference type="GO" id="GO:0000162">
    <property type="term" value="P:L-tryptophan biosynthetic process"/>
    <property type="evidence" value="ECO:0007669"/>
    <property type="project" value="UniProtKB-UniRule"/>
</dbReference>
<reference evidence="11 12" key="1">
    <citation type="submission" date="2016-10" db="EMBL/GenBank/DDBJ databases">
        <authorList>
            <person name="de Groot N.N."/>
        </authorList>
    </citation>
    <scope>NUCLEOTIDE SEQUENCE [LARGE SCALE GENOMIC DNA]</scope>
    <source>
        <strain evidence="11 12">DSM 15230</strain>
    </source>
</reference>
<dbReference type="InterPro" id="IPR044643">
    <property type="entry name" value="TrpF_fam"/>
</dbReference>
<dbReference type="InterPro" id="IPR013785">
    <property type="entry name" value="Aldolase_TIM"/>
</dbReference>
<feature type="domain" description="N-(5'phosphoribosyl) anthranilate isomerase (PRAI)" evidence="10">
    <location>
        <begin position="5"/>
        <end position="193"/>
    </location>
</feature>
<proteinExistence type="inferred from homology"/>
<keyword evidence="7 9" id="KW-0057">Aromatic amino acid biosynthesis</keyword>
<evidence type="ECO:0000256" key="5">
    <source>
        <dbReference type="ARBA" id="ARBA00022605"/>
    </source>
</evidence>
<evidence type="ECO:0000256" key="8">
    <source>
        <dbReference type="ARBA" id="ARBA00023235"/>
    </source>
</evidence>
<dbReference type="HAMAP" id="MF_00135">
    <property type="entry name" value="PRAI"/>
    <property type="match status" value="1"/>
</dbReference>
<dbReference type="Gene3D" id="3.20.20.70">
    <property type="entry name" value="Aldolase class I"/>
    <property type="match status" value="1"/>
</dbReference>
<dbReference type="InterPro" id="IPR011060">
    <property type="entry name" value="RibuloseP-bd_barrel"/>
</dbReference>
<comment type="similarity">
    <text evidence="9">Belongs to the TrpF family.</text>
</comment>
<dbReference type="SUPFAM" id="SSF51366">
    <property type="entry name" value="Ribulose-phoshate binding barrel"/>
    <property type="match status" value="1"/>
</dbReference>
<evidence type="ECO:0000256" key="3">
    <source>
        <dbReference type="ARBA" id="ARBA00012572"/>
    </source>
</evidence>
<protein>
    <recommendedName>
        <fullName evidence="4 9">N-(5'-phosphoribosyl)anthranilate isomerase</fullName>
        <shortName evidence="9">PRAI</shortName>
        <ecNumber evidence="3 9">5.3.1.24</ecNumber>
    </recommendedName>
</protein>
<evidence type="ECO:0000256" key="1">
    <source>
        <dbReference type="ARBA" id="ARBA00001164"/>
    </source>
</evidence>
<dbReference type="STRING" id="209880.SAMN02910343_00283"/>
<dbReference type="RefSeq" id="WP_091363061.1">
    <property type="nucleotide sequence ID" value="NZ_FMXA01000004.1"/>
</dbReference>